<evidence type="ECO:0000256" key="5">
    <source>
        <dbReference type="ARBA" id="ARBA00022844"/>
    </source>
</evidence>
<evidence type="ECO:0000256" key="3">
    <source>
        <dbReference type="ARBA" id="ARBA00018091"/>
    </source>
</evidence>
<evidence type="ECO:0000259" key="8">
    <source>
        <dbReference type="Pfam" id="PF00729"/>
    </source>
</evidence>
<dbReference type="EMBL" id="MW052125">
    <property type="protein sequence ID" value="QQM16321.1"/>
    <property type="molecule type" value="Genomic_RNA"/>
</dbReference>
<keyword evidence="6" id="KW-1142">T=3 icosahedral capsid protein</keyword>
<reference evidence="9" key="1">
    <citation type="journal article" date="2020" name="Viruses">
        <title>Unmapped RNA Virus Diversity in Termites and their Symbionts.</title>
        <authorList>
            <person name="Lay C.L."/>
            <person name="Shi M."/>
            <person name="Bucek A."/>
            <person name="Bourguignon T."/>
            <person name="Lo N."/>
            <person name="Holmes E.C."/>
        </authorList>
    </citation>
    <scope>NUCLEOTIDE SEQUENCE</scope>
    <source>
        <strain evidence="9">MD_2</strain>
    </source>
</reference>
<keyword evidence="5" id="KW-0946">Virion</keyword>
<feature type="domain" description="Icosahedral viral capsid protein S" evidence="8">
    <location>
        <begin position="75"/>
        <end position="236"/>
    </location>
</feature>
<organism evidence="9">
    <name type="scientific">Nufsystermes virus</name>
    <dbReference type="NCBI Taxonomy" id="2796621"/>
    <lineage>
        <taxon>Viruses</taxon>
        <taxon>Riboviria</taxon>
    </lineage>
</organism>
<evidence type="ECO:0000313" key="9">
    <source>
        <dbReference type="EMBL" id="QQM16321.1"/>
    </source>
</evidence>
<comment type="subcellular location">
    <subcellularLocation>
        <location evidence="1">Virion</location>
    </subcellularLocation>
</comment>
<dbReference type="InterPro" id="IPR029053">
    <property type="entry name" value="Viral_coat"/>
</dbReference>
<protein>
    <recommendedName>
        <fullName evidence="3">Capsid protein</fullName>
    </recommendedName>
</protein>
<sequence>MRSPVMISVDQLCQAIKSLAVTSQPQQQAGRGRRRRRRRRRKRGGAAPTQMVPLPQRAPRNRRRGAPASSDPSELVITRREFLASVGSSTSVVLSPLNFKWLKNVARSFERVRWHACRFEWAPSVGTTVSGAVAIAMDWGNKSVSLNEETGFYHIGAPSEDQAYALSPLKSGPLWEPKVLALPADKLMSRAWYEVDVKSDTYDTAPGSLVVYLASPGQAGVVGSVWCTYTVRLSGTHSA</sequence>
<dbReference type="Pfam" id="PF00729">
    <property type="entry name" value="Viral_coat"/>
    <property type="match status" value="1"/>
</dbReference>
<evidence type="ECO:0000256" key="7">
    <source>
        <dbReference type="SAM" id="MobiDB-lite"/>
    </source>
</evidence>
<evidence type="ECO:0000256" key="2">
    <source>
        <dbReference type="ARBA" id="ARBA00007446"/>
    </source>
</evidence>
<dbReference type="GO" id="GO:0039617">
    <property type="term" value="C:T=3 icosahedral viral capsid"/>
    <property type="evidence" value="ECO:0007669"/>
    <property type="project" value="UniProtKB-KW"/>
</dbReference>
<feature type="compositionally biased region" description="Basic residues" evidence="7">
    <location>
        <begin position="31"/>
        <end position="44"/>
    </location>
</feature>
<evidence type="ECO:0000256" key="1">
    <source>
        <dbReference type="ARBA" id="ARBA00004328"/>
    </source>
</evidence>
<accession>A0A7T7K8Z3</accession>
<dbReference type="GO" id="GO:0005198">
    <property type="term" value="F:structural molecule activity"/>
    <property type="evidence" value="ECO:0007669"/>
    <property type="project" value="InterPro"/>
</dbReference>
<keyword evidence="4 9" id="KW-0167">Capsid protein</keyword>
<name>A0A7T7K8Z3_9VIRU</name>
<reference evidence="9" key="2">
    <citation type="submission" date="2020-09" db="EMBL/GenBank/DDBJ databases">
        <authorList>
            <person name="Le Lay C."/>
            <person name="Shi M."/>
            <person name="Bucek A."/>
            <person name="Bourguignon T."/>
            <person name="Lo N."/>
            <person name="Holmes E.C."/>
        </authorList>
    </citation>
    <scope>NUCLEOTIDE SEQUENCE</scope>
    <source>
        <strain evidence="9">MD_2</strain>
    </source>
</reference>
<dbReference type="InterPro" id="IPR000937">
    <property type="entry name" value="Capsid_prot_S-dom_vir"/>
</dbReference>
<dbReference type="SUPFAM" id="SSF88633">
    <property type="entry name" value="Positive stranded ssRNA viruses"/>
    <property type="match status" value="1"/>
</dbReference>
<evidence type="ECO:0000256" key="4">
    <source>
        <dbReference type="ARBA" id="ARBA00022561"/>
    </source>
</evidence>
<dbReference type="Gene3D" id="2.60.120.20">
    <property type="match status" value="1"/>
</dbReference>
<evidence type="ECO:0000256" key="6">
    <source>
        <dbReference type="ARBA" id="ARBA00023060"/>
    </source>
</evidence>
<comment type="similarity">
    <text evidence="2">Belongs to the icosahedral plant coat protein family.</text>
</comment>
<proteinExistence type="inferred from homology"/>
<feature type="region of interest" description="Disordered" evidence="7">
    <location>
        <begin position="21"/>
        <end position="72"/>
    </location>
</feature>